<dbReference type="Gene3D" id="3.40.50.300">
    <property type="entry name" value="P-loop containing nucleotide triphosphate hydrolases"/>
    <property type="match status" value="1"/>
</dbReference>
<dbReference type="Pfam" id="PF02534">
    <property type="entry name" value="T4SS-DNA_transf"/>
    <property type="match status" value="1"/>
</dbReference>
<evidence type="ECO:0000313" key="8">
    <source>
        <dbReference type="EMBL" id="KAA9321827.1"/>
    </source>
</evidence>
<comment type="caution">
    <text evidence="8">The sequence shown here is derived from an EMBL/GenBank/DDBJ whole genome shotgun (WGS) entry which is preliminary data.</text>
</comment>
<feature type="compositionally biased region" description="Basic and acidic residues" evidence="7">
    <location>
        <begin position="661"/>
        <end position="675"/>
    </location>
</feature>
<protein>
    <submittedName>
        <fullName evidence="8">TraM recognition domain-containing protein</fullName>
    </submittedName>
</protein>
<evidence type="ECO:0000256" key="5">
    <source>
        <dbReference type="ARBA" id="ARBA00022989"/>
    </source>
</evidence>
<name>A0A558LY07_LACJE</name>
<proteinExistence type="inferred from homology"/>
<gene>
    <name evidence="8" type="ORF">F6H94_06005</name>
</gene>
<dbReference type="SUPFAM" id="SSF52540">
    <property type="entry name" value="P-loop containing nucleoside triphosphate hydrolases"/>
    <property type="match status" value="1"/>
</dbReference>
<dbReference type="PANTHER" id="PTHR37937:SF1">
    <property type="entry name" value="CONJUGATIVE TRANSFER: DNA TRANSPORT"/>
    <property type="match status" value="1"/>
</dbReference>
<dbReference type="OrthoDB" id="9766496at2"/>
<accession>A0A558LY07</accession>
<dbReference type="InterPro" id="IPR051539">
    <property type="entry name" value="T4SS-coupling_protein"/>
</dbReference>
<organism evidence="8 9">
    <name type="scientific">Lactobacillus jensenii</name>
    <dbReference type="NCBI Taxonomy" id="109790"/>
    <lineage>
        <taxon>Bacteria</taxon>
        <taxon>Bacillati</taxon>
        <taxon>Bacillota</taxon>
        <taxon>Bacilli</taxon>
        <taxon>Lactobacillales</taxon>
        <taxon>Lactobacillaceae</taxon>
        <taxon>Lactobacillus</taxon>
    </lineage>
</organism>
<feature type="region of interest" description="Disordered" evidence="7">
    <location>
        <begin position="661"/>
        <end position="683"/>
    </location>
</feature>
<reference evidence="8 9" key="1">
    <citation type="submission" date="2019-09" db="EMBL/GenBank/DDBJ databases">
        <title>Draft genome sequence assemblies of isolates from the urinary tract.</title>
        <authorList>
            <person name="Mores C.R."/>
            <person name="Putonti C."/>
            <person name="Wolfe A.J."/>
        </authorList>
    </citation>
    <scope>NUCLEOTIDE SEQUENCE [LARGE SCALE GENOMIC DNA]</scope>
    <source>
        <strain evidence="8 9">UMB246</strain>
    </source>
</reference>
<dbReference type="InterPro" id="IPR003688">
    <property type="entry name" value="TraG/VirD4"/>
</dbReference>
<keyword evidence="3" id="KW-1003">Cell membrane</keyword>
<evidence type="ECO:0000256" key="2">
    <source>
        <dbReference type="ARBA" id="ARBA00008806"/>
    </source>
</evidence>
<dbReference type="CDD" id="cd01127">
    <property type="entry name" value="TrwB_TraG_TraD_VirD4"/>
    <property type="match status" value="2"/>
</dbReference>
<keyword evidence="5" id="KW-1133">Transmembrane helix</keyword>
<evidence type="ECO:0000256" key="4">
    <source>
        <dbReference type="ARBA" id="ARBA00022692"/>
    </source>
</evidence>
<dbReference type="PANTHER" id="PTHR37937">
    <property type="entry name" value="CONJUGATIVE TRANSFER: DNA TRANSPORT"/>
    <property type="match status" value="1"/>
</dbReference>
<comment type="similarity">
    <text evidence="2">Belongs to the VirD4/TraG family.</text>
</comment>
<dbReference type="RefSeq" id="WP_006588535.1">
    <property type="nucleotide sequence ID" value="NZ_CATOUX010000011.1"/>
</dbReference>
<dbReference type="NCBIfam" id="NF045973">
    <property type="entry name" value="conju_CD1115"/>
    <property type="match status" value="1"/>
</dbReference>
<keyword evidence="6" id="KW-0472">Membrane</keyword>
<evidence type="ECO:0000256" key="6">
    <source>
        <dbReference type="ARBA" id="ARBA00023136"/>
    </source>
</evidence>
<sequence>MRVREVAYGQQGDSRFTTLKELQEQYPSIPDHDLPTNNRKNPSFKGYGGIPISHYRKKYFIDQTTSHSVVVGASRSAKGETTVIPSVDNLSRAEKQSSLVINDPKGELYAAASETLRKRGYKVYLLNLADPSQGMAYNPLQLIVKAWMQGDVETAMQLVNSLTYTLYHEEKAGANSWVYEGAQKAVNGMIIALIEYCIKHNCPEKITLNNIIDMLNELGTVNYSLDPDGFNTTNVLDEFFKHLPQGSIAKREFGSTSFSEAKAKGSIYSTIIQKLSIFSMPKMARMSSENSLDLKTVGFPKYFSFDLDKAYQNKRLKLTFFDKNKEVKAKYTVKVQFGGFVEYNFADELSNNDYVMLKYLDNKNSLSSIYQIKNLNSKKFVTLKELKNNLKVKNVHMTYSDSPTAIFMKVPDYDSSNNALASIFISQLYGELAKQCSYVAGGKTIKRVHFLLDEFGNMQPIKDMDQIMTVSAGRNIIFDLIIQSYKQLFAKYGKDKGQVIKENCQNQILIKSLDTDTNKEFSEQVGNHTIESDNIHKTVMNTAQSINTSSMKVPLITPERLKDMLAGETVVLRPLYRQDLKGRRVRPYAIFNTKKTIMPFAHTFLADEFDTRKSPDLLEIDAPHANLDLQTLSINWRNWITFDDRALDAFDARQKVNLKNEEEYDETKSNRDEGSHFFTPQSNQNSKTDIYLKFAEKYKDEIPYEEFCTEAMQGADENQLQTLLSGNMMNEFFKYLQNSKAE</sequence>
<comment type="subcellular location">
    <subcellularLocation>
        <location evidence="1">Cell membrane</location>
        <topology evidence="1">Multi-pass membrane protein</topology>
    </subcellularLocation>
</comment>
<evidence type="ECO:0000313" key="9">
    <source>
        <dbReference type="Proteomes" id="UP000327236"/>
    </source>
</evidence>
<dbReference type="InterPro" id="IPR032689">
    <property type="entry name" value="TraG-D_C"/>
</dbReference>
<dbReference type="Proteomes" id="UP000327236">
    <property type="component" value="Unassembled WGS sequence"/>
</dbReference>
<evidence type="ECO:0000256" key="1">
    <source>
        <dbReference type="ARBA" id="ARBA00004651"/>
    </source>
</evidence>
<evidence type="ECO:0000256" key="3">
    <source>
        <dbReference type="ARBA" id="ARBA00022475"/>
    </source>
</evidence>
<dbReference type="EMBL" id="VYWW01000025">
    <property type="protein sequence ID" value="KAA9321827.1"/>
    <property type="molecule type" value="Genomic_DNA"/>
</dbReference>
<keyword evidence="4" id="KW-0812">Transmembrane</keyword>
<evidence type="ECO:0000256" key="7">
    <source>
        <dbReference type="SAM" id="MobiDB-lite"/>
    </source>
</evidence>
<dbReference type="GO" id="GO:0005886">
    <property type="term" value="C:plasma membrane"/>
    <property type="evidence" value="ECO:0007669"/>
    <property type="project" value="UniProtKB-SubCell"/>
</dbReference>
<dbReference type="InterPro" id="IPR027417">
    <property type="entry name" value="P-loop_NTPase"/>
</dbReference>
<dbReference type="AlphaFoldDB" id="A0A558LY07"/>
<dbReference type="Pfam" id="PF12696">
    <property type="entry name" value="TraG-D_C"/>
    <property type="match status" value="1"/>
</dbReference>